<dbReference type="AlphaFoldDB" id="A0A2N6CXC8"/>
<protein>
    <recommendedName>
        <fullName evidence="5">ABC transporter domain-containing protein</fullName>
    </recommendedName>
</protein>
<proteinExistence type="inferred from homology"/>
<dbReference type="PROSITE" id="PS50893">
    <property type="entry name" value="ABC_TRANSPORTER_2"/>
    <property type="match status" value="1"/>
</dbReference>
<feature type="domain" description="ABC transporter" evidence="5">
    <location>
        <begin position="5"/>
        <end position="234"/>
    </location>
</feature>
<accession>A0A2N6CXC8</accession>
<dbReference type="EMBL" id="PKUN01000009">
    <property type="protein sequence ID" value="PLX61949.1"/>
    <property type="molecule type" value="Genomic_DNA"/>
</dbReference>
<evidence type="ECO:0000313" key="6">
    <source>
        <dbReference type="EMBL" id="PLX61949.1"/>
    </source>
</evidence>
<evidence type="ECO:0000256" key="4">
    <source>
        <dbReference type="ARBA" id="ARBA00022840"/>
    </source>
</evidence>
<gene>
    <name evidence="6" type="ORF">C0630_08015</name>
</gene>
<evidence type="ECO:0000313" key="7">
    <source>
        <dbReference type="Proteomes" id="UP000235015"/>
    </source>
</evidence>
<dbReference type="SUPFAM" id="SSF52540">
    <property type="entry name" value="P-loop containing nucleoside triphosphate hydrolases"/>
    <property type="match status" value="1"/>
</dbReference>
<dbReference type="PANTHER" id="PTHR43335:SF4">
    <property type="entry name" value="ABC TRANSPORTER, ATP-BINDING PROTEIN"/>
    <property type="match status" value="1"/>
</dbReference>
<name>A0A2N6CXC8_9GAMM</name>
<dbReference type="STRING" id="1111735.GCA_000428045_04289"/>
<keyword evidence="4" id="KW-0067">ATP-binding</keyword>
<organism evidence="6 7">
    <name type="scientific">Sedimenticola selenatireducens</name>
    <dbReference type="NCBI Taxonomy" id="191960"/>
    <lineage>
        <taxon>Bacteria</taxon>
        <taxon>Pseudomonadati</taxon>
        <taxon>Pseudomonadota</taxon>
        <taxon>Gammaproteobacteria</taxon>
        <taxon>Chromatiales</taxon>
        <taxon>Sedimenticolaceae</taxon>
        <taxon>Sedimenticola</taxon>
    </lineage>
</organism>
<comment type="caution">
    <text evidence="6">The sequence shown here is derived from an EMBL/GenBank/DDBJ whole genome shotgun (WGS) entry which is preliminary data.</text>
</comment>
<dbReference type="InterPro" id="IPR003439">
    <property type="entry name" value="ABC_transporter-like_ATP-bd"/>
</dbReference>
<keyword evidence="3" id="KW-0547">Nucleotide-binding</keyword>
<reference evidence="6 7" key="1">
    <citation type="submission" date="2017-11" db="EMBL/GenBank/DDBJ databases">
        <title>Genome-resolved metagenomics identifies genetic mobility, metabolic interactions, and unexpected diversity in perchlorate-reducing communities.</title>
        <authorList>
            <person name="Barnum T.P."/>
            <person name="Figueroa I.A."/>
            <person name="Carlstrom C.I."/>
            <person name="Lucas L.N."/>
            <person name="Engelbrektson A.L."/>
            <person name="Coates J.D."/>
        </authorList>
    </citation>
    <scope>NUCLEOTIDE SEQUENCE [LARGE SCALE GENOMIC DNA]</scope>
    <source>
        <strain evidence="6">BM301</strain>
    </source>
</reference>
<dbReference type="Gene3D" id="3.40.50.300">
    <property type="entry name" value="P-loop containing nucleotide triphosphate hydrolases"/>
    <property type="match status" value="1"/>
</dbReference>
<dbReference type="Proteomes" id="UP000235015">
    <property type="component" value="Unassembled WGS sequence"/>
</dbReference>
<dbReference type="RefSeq" id="WP_273438730.1">
    <property type="nucleotide sequence ID" value="NZ_PKUN01000009.1"/>
</dbReference>
<dbReference type="PANTHER" id="PTHR43335">
    <property type="entry name" value="ABC TRANSPORTER, ATP-BINDING PROTEIN"/>
    <property type="match status" value="1"/>
</dbReference>
<dbReference type="GO" id="GO:0016887">
    <property type="term" value="F:ATP hydrolysis activity"/>
    <property type="evidence" value="ECO:0007669"/>
    <property type="project" value="InterPro"/>
</dbReference>
<evidence type="ECO:0000256" key="3">
    <source>
        <dbReference type="ARBA" id="ARBA00022741"/>
    </source>
</evidence>
<dbReference type="InterPro" id="IPR003593">
    <property type="entry name" value="AAA+_ATPase"/>
</dbReference>
<dbReference type="Pfam" id="PF00005">
    <property type="entry name" value="ABC_tran"/>
    <property type="match status" value="1"/>
</dbReference>
<dbReference type="CDD" id="cd03230">
    <property type="entry name" value="ABC_DR_subfamily_A"/>
    <property type="match status" value="1"/>
</dbReference>
<evidence type="ECO:0000256" key="1">
    <source>
        <dbReference type="ARBA" id="ARBA00005417"/>
    </source>
</evidence>
<keyword evidence="2" id="KW-0813">Transport</keyword>
<comment type="similarity">
    <text evidence="1">Belongs to the ABC transporter superfamily.</text>
</comment>
<dbReference type="InterPro" id="IPR027417">
    <property type="entry name" value="P-loop_NTPase"/>
</dbReference>
<dbReference type="GO" id="GO:0005524">
    <property type="term" value="F:ATP binding"/>
    <property type="evidence" value="ECO:0007669"/>
    <property type="project" value="UniProtKB-KW"/>
</dbReference>
<evidence type="ECO:0000256" key="2">
    <source>
        <dbReference type="ARBA" id="ARBA00022448"/>
    </source>
</evidence>
<evidence type="ECO:0000259" key="5">
    <source>
        <dbReference type="PROSITE" id="PS50893"/>
    </source>
</evidence>
<dbReference type="SMART" id="SM00382">
    <property type="entry name" value="AAA"/>
    <property type="match status" value="1"/>
</dbReference>
<sequence length="305" mass="33592">MAALIHIENLFRYYGDHCAVAGINFDLQPCEVLGFLGPNGAGKSTTMQIISGVLAPSSGSVRLDGFNLQEDPVRAKRTLGYLPEVPPLYPEMRVDEYLRYCARLHQIGTSDTDRAVARAKERCGLKPMGSRVIGNLSKGYQQRVGIAQAIIHNPRIIILDEPTSGLDPNQVREIRTLIRDLAEERGILLSTHILPEVQSLCDRALILYQGGLVYSGPVSQQQRNRLLITLATDDAENGYLTTLPGVLQVEPLSPHQFRLTLSDKCSPADIAEAIVKHGGQLCELRTDQDDLERIFTQATLGGRVQ</sequence>